<protein>
    <submittedName>
        <fullName evidence="1">Uncharacterized protein</fullName>
    </submittedName>
</protein>
<name>A0A2P2QNB2_RHIMU</name>
<reference evidence="1" key="1">
    <citation type="submission" date="2018-02" db="EMBL/GenBank/DDBJ databases">
        <title>Rhizophora mucronata_Transcriptome.</title>
        <authorList>
            <person name="Meera S.P."/>
            <person name="Sreeshan A."/>
            <person name="Augustine A."/>
        </authorList>
    </citation>
    <scope>NUCLEOTIDE SEQUENCE</scope>
    <source>
        <tissue evidence="1">Leaf</tissue>
    </source>
</reference>
<organism evidence="1">
    <name type="scientific">Rhizophora mucronata</name>
    <name type="common">Asiatic mangrove</name>
    <dbReference type="NCBI Taxonomy" id="61149"/>
    <lineage>
        <taxon>Eukaryota</taxon>
        <taxon>Viridiplantae</taxon>
        <taxon>Streptophyta</taxon>
        <taxon>Embryophyta</taxon>
        <taxon>Tracheophyta</taxon>
        <taxon>Spermatophyta</taxon>
        <taxon>Magnoliopsida</taxon>
        <taxon>eudicotyledons</taxon>
        <taxon>Gunneridae</taxon>
        <taxon>Pentapetalae</taxon>
        <taxon>rosids</taxon>
        <taxon>fabids</taxon>
        <taxon>Malpighiales</taxon>
        <taxon>Rhizophoraceae</taxon>
        <taxon>Rhizophora</taxon>
    </lineage>
</organism>
<dbReference type="AlphaFoldDB" id="A0A2P2QNB2"/>
<accession>A0A2P2QNB2</accession>
<dbReference type="EMBL" id="GGEC01088022">
    <property type="protein sequence ID" value="MBX68506.1"/>
    <property type="molecule type" value="Transcribed_RNA"/>
</dbReference>
<proteinExistence type="predicted"/>
<evidence type="ECO:0000313" key="1">
    <source>
        <dbReference type="EMBL" id="MBX68506.1"/>
    </source>
</evidence>
<sequence length="53" mass="5656">MASKFDGMLSGRLACIQKADSNCAIWSSVSFIMCGSSMKLDAPAVLSTRELIL</sequence>